<comment type="caution">
    <text evidence="9">The sequence shown here is derived from an EMBL/GenBank/DDBJ whole genome shotgun (WGS) entry which is preliminary data.</text>
</comment>
<dbReference type="InterPro" id="IPR000515">
    <property type="entry name" value="MetI-like"/>
</dbReference>
<evidence type="ECO:0000313" key="10">
    <source>
        <dbReference type="Proteomes" id="UP000886804"/>
    </source>
</evidence>
<accession>A0A9D2L7N8</accession>
<evidence type="ECO:0000256" key="7">
    <source>
        <dbReference type="RuleBase" id="RU363032"/>
    </source>
</evidence>
<dbReference type="InterPro" id="IPR035906">
    <property type="entry name" value="MetI-like_sf"/>
</dbReference>
<dbReference type="Proteomes" id="UP000886804">
    <property type="component" value="Unassembled WGS sequence"/>
</dbReference>
<dbReference type="SUPFAM" id="SSF161098">
    <property type="entry name" value="MetI-like"/>
    <property type="match status" value="1"/>
</dbReference>
<dbReference type="PROSITE" id="PS50928">
    <property type="entry name" value="ABC_TM1"/>
    <property type="match status" value="1"/>
</dbReference>
<evidence type="ECO:0000259" key="8">
    <source>
        <dbReference type="PROSITE" id="PS50928"/>
    </source>
</evidence>
<reference evidence="9" key="1">
    <citation type="journal article" date="2021" name="PeerJ">
        <title>Extensive microbial diversity within the chicken gut microbiome revealed by metagenomics and culture.</title>
        <authorList>
            <person name="Gilroy R."/>
            <person name="Ravi A."/>
            <person name="Getino M."/>
            <person name="Pursley I."/>
            <person name="Horton D.L."/>
            <person name="Alikhan N.F."/>
            <person name="Baker D."/>
            <person name="Gharbi K."/>
            <person name="Hall N."/>
            <person name="Watson M."/>
            <person name="Adriaenssens E.M."/>
            <person name="Foster-Nyarko E."/>
            <person name="Jarju S."/>
            <person name="Secka A."/>
            <person name="Antonio M."/>
            <person name="Oren A."/>
            <person name="Chaudhuri R.R."/>
            <person name="La Ragione R."/>
            <person name="Hildebrand F."/>
            <person name="Pallen M.J."/>
        </authorList>
    </citation>
    <scope>NUCLEOTIDE SEQUENCE</scope>
    <source>
        <strain evidence="9">CHK188-4685</strain>
    </source>
</reference>
<evidence type="ECO:0000313" key="9">
    <source>
        <dbReference type="EMBL" id="HJB07532.1"/>
    </source>
</evidence>
<feature type="transmembrane region" description="Helical" evidence="7">
    <location>
        <begin position="112"/>
        <end position="136"/>
    </location>
</feature>
<dbReference type="EMBL" id="DWYS01000081">
    <property type="protein sequence ID" value="HJB07532.1"/>
    <property type="molecule type" value="Genomic_DNA"/>
</dbReference>
<organism evidence="9 10">
    <name type="scientific">Candidatus Enterocloster faecavium</name>
    <dbReference type="NCBI Taxonomy" id="2838560"/>
    <lineage>
        <taxon>Bacteria</taxon>
        <taxon>Bacillati</taxon>
        <taxon>Bacillota</taxon>
        <taxon>Clostridia</taxon>
        <taxon>Lachnospirales</taxon>
        <taxon>Lachnospiraceae</taxon>
        <taxon>Enterocloster</taxon>
    </lineage>
</organism>
<dbReference type="CDD" id="cd06261">
    <property type="entry name" value="TM_PBP2"/>
    <property type="match status" value="1"/>
</dbReference>
<reference evidence="9" key="2">
    <citation type="submission" date="2021-04" db="EMBL/GenBank/DDBJ databases">
        <authorList>
            <person name="Gilroy R."/>
        </authorList>
    </citation>
    <scope>NUCLEOTIDE SEQUENCE</scope>
    <source>
        <strain evidence="9">CHK188-4685</strain>
    </source>
</reference>
<feature type="transmembrane region" description="Helical" evidence="7">
    <location>
        <begin position="80"/>
        <end position="100"/>
    </location>
</feature>
<dbReference type="GO" id="GO:0005886">
    <property type="term" value="C:plasma membrane"/>
    <property type="evidence" value="ECO:0007669"/>
    <property type="project" value="UniProtKB-SubCell"/>
</dbReference>
<gene>
    <name evidence="9" type="ORF">H9716_06640</name>
</gene>
<sequence>MGQFQMKKFGHVLAAILNAALKILVIFLIAYPFIWMVLTSFKPYKETTVYPPTLLPHTWTTEGYAQALEMVDVPLFLKNSLIVSFAVLILQYIVIIPAAYGFARCRFRFKNLFFGIVLLGFMIPQQVTFIPIYLMFSKAGILQSLLPQILPFIANAFGIFLLRQYFMQIPEEIIEAARLDDAGEFKIILRIMIPMARPAIFTIGLLSFISSWNSYFWPLIMTTKDAYRTLPIGVAMLNSQEGGRLWNVLMAGNMFLVVPILIVYLFANKQIRKAFAYSGIK</sequence>
<feature type="transmembrane region" description="Helical" evidence="7">
    <location>
        <begin position="245"/>
        <end position="267"/>
    </location>
</feature>
<dbReference type="Gene3D" id="1.10.3720.10">
    <property type="entry name" value="MetI-like"/>
    <property type="match status" value="1"/>
</dbReference>
<keyword evidence="6 7" id="KW-0472">Membrane</keyword>
<proteinExistence type="inferred from homology"/>
<keyword evidence="2 7" id="KW-0813">Transport</keyword>
<evidence type="ECO:0000256" key="2">
    <source>
        <dbReference type="ARBA" id="ARBA00022448"/>
    </source>
</evidence>
<comment type="similarity">
    <text evidence="7">Belongs to the binding-protein-dependent transport system permease family.</text>
</comment>
<name>A0A9D2L7N8_9FIRM</name>
<keyword evidence="3" id="KW-1003">Cell membrane</keyword>
<evidence type="ECO:0000256" key="4">
    <source>
        <dbReference type="ARBA" id="ARBA00022692"/>
    </source>
</evidence>
<dbReference type="GO" id="GO:0055085">
    <property type="term" value="P:transmembrane transport"/>
    <property type="evidence" value="ECO:0007669"/>
    <property type="project" value="InterPro"/>
</dbReference>
<protein>
    <submittedName>
        <fullName evidence="9">Carbohydrate ABC transporter permease</fullName>
    </submittedName>
</protein>
<evidence type="ECO:0000256" key="3">
    <source>
        <dbReference type="ARBA" id="ARBA00022475"/>
    </source>
</evidence>
<dbReference type="Pfam" id="PF00528">
    <property type="entry name" value="BPD_transp_1"/>
    <property type="match status" value="1"/>
</dbReference>
<evidence type="ECO:0000256" key="5">
    <source>
        <dbReference type="ARBA" id="ARBA00022989"/>
    </source>
</evidence>
<comment type="subcellular location">
    <subcellularLocation>
        <location evidence="1 7">Cell membrane</location>
        <topology evidence="1 7">Multi-pass membrane protein</topology>
    </subcellularLocation>
</comment>
<feature type="transmembrane region" description="Helical" evidence="7">
    <location>
        <begin position="12"/>
        <end position="34"/>
    </location>
</feature>
<feature type="transmembrane region" description="Helical" evidence="7">
    <location>
        <begin position="148"/>
        <end position="166"/>
    </location>
</feature>
<dbReference type="PANTHER" id="PTHR43744">
    <property type="entry name" value="ABC TRANSPORTER PERMEASE PROTEIN MG189-RELATED-RELATED"/>
    <property type="match status" value="1"/>
</dbReference>
<evidence type="ECO:0000256" key="6">
    <source>
        <dbReference type="ARBA" id="ARBA00023136"/>
    </source>
</evidence>
<keyword evidence="5 7" id="KW-1133">Transmembrane helix</keyword>
<evidence type="ECO:0000256" key="1">
    <source>
        <dbReference type="ARBA" id="ARBA00004651"/>
    </source>
</evidence>
<keyword evidence="4 7" id="KW-0812">Transmembrane</keyword>
<dbReference type="AlphaFoldDB" id="A0A9D2L7N8"/>
<feature type="domain" description="ABC transmembrane type-1" evidence="8">
    <location>
        <begin position="77"/>
        <end position="267"/>
    </location>
</feature>
<dbReference type="PANTHER" id="PTHR43744:SF12">
    <property type="entry name" value="ABC TRANSPORTER PERMEASE PROTEIN MG189-RELATED"/>
    <property type="match status" value="1"/>
</dbReference>